<protein>
    <submittedName>
        <fullName evidence="1">Uncharacterized protein</fullName>
    </submittedName>
</protein>
<dbReference type="EMBL" id="BKCJ011268701">
    <property type="protein sequence ID" value="GFD12879.1"/>
    <property type="molecule type" value="Genomic_DNA"/>
</dbReference>
<accession>A0A699TUZ9</accession>
<organism evidence="1">
    <name type="scientific">Tanacetum cinerariifolium</name>
    <name type="common">Dalmatian daisy</name>
    <name type="synonym">Chrysanthemum cinerariifolium</name>
    <dbReference type="NCBI Taxonomy" id="118510"/>
    <lineage>
        <taxon>Eukaryota</taxon>
        <taxon>Viridiplantae</taxon>
        <taxon>Streptophyta</taxon>
        <taxon>Embryophyta</taxon>
        <taxon>Tracheophyta</taxon>
        <taxon>Spermatophyta</taxon>
        <taxon>Magnoliopsida</taxon>
        <taxon>eudicotyledons</taxon>
        <taxon>Gunneridae</taxon>
        <taxon>Pentapetalae</taxon>
        <taxon>asterids</taxon>
        <taxon>campanulids</taxon>
        <taxon>Asterales</taxon>
        <taxon>Asteraceae</taxon>
        <taxon>Asteroideae</taxon>
        <taxon>Anthemideae</taxon>
        <taxon>Anthemidinae</taxon>
        <taxon>Tanacetum</taxon>
    </lineage>
</organism>
<feature type="non-terminal residue" evidence="1">
    <location>
        <position position="157"/>
    </location>
</feature>
<dbReference type="AlphaFoldDB" id="A0A699TUZ9"/>
<reference evidence="1" key="1">
    <citation type="journal article" date="2019" name="Sci. Rep.">
        <title>Draft genome of Tanacetum cinerariifolium, the natural source of mosquito coil.</title>
        <authorList>
            <person name="Yamashiro T."/>
            <person name="Shiraishi A."/>
            <person name="Satake H."/>
            <person name="Nakayama K."/>
        </authorList>
    </citation>
    <scope>NUCLEOTIDE SEQUENCE</scope>
</reference>
<name>A0A699TUZ9_TANCI</name>
<proteinExistence type="predicted"/>
<sequence>DCKLAWEWKCGSNCIVKPRKQDVAYLQKQMQIAAASDFMVAAGACDEIEKVTANYNLQDNLQQASTSGTQSDKAPIYDSDGSAEHIKYNGMIVMSFLLFLVEQSGGTVEQHPTNVKETHVLYDSLYNNLAIKVEKVNTVNRKLRETNAELTTELARY</sequence>
<feature type="non-terminal residue" evidence="1">
    <location>
        <position position="1"/>
    </location>
</feature>
<comment type="caution">
    <text evidence="1">The sequence shown here is derived from an EMBL/GenBank/DDBJ whole genome shotgun (WGS) entry which is preliminary data.</text>
</comment>
<gene>
    <name evidence="1" type="ORF">Tci_884848</name>
</gene>
<evidence type="ECO:0000313" key="1">
    <source>
        <dbReference type="EMBL" id="GFD12879.1"/>
    </source>
</evidence>